<comment type="similarity">
    <text evidence="6">Belongs to the NnrD/CARKD family.</text>
</comment>
<evidence type="ECO:0000313" key="8">
    <source>
        <dbReference type="EMBL" id="WZW98954.1"/>
    </source>
</evidence>
<dbReference type="SUPFAM" id="SSF53613">
    <property type="entry name" value="Ribokinase-like"/>
    <property type="match status" value="1"/>
</dbReference>
<proteinExistence type="inferred from homology"/>
<protein>
    <recommendedName>
        <fullName evidence="6">ADP-dependent (S)-NAD(P)H-hydrate dehydratase</fullName>
        <ecNumber evidence="6">4.2.1.136</ecNumber>
    </recommendedName>
    <alternativeName>
        <fullName evidence="6">ADP-dependent NAD(P)HX dehydratase</fullName>
    </alternativeName>
</protein>
<sequence>MPDIAGSATVVTPAVLRDWPLPHGADNKNSRGRALVVGGSVPNPGGALLAARAAMRAGAGKVQLVVPEPVAVALAVAMPESLVRGAPHSPQGDLTPAAAAAVETCAEKVDAALVGPGMLDARGAPALVEAIADHLPEIVVLDALALAWLTEDLSRGGRFGSLVLSPNLNELALTLGEDPDEVEDTPAAAVLRLAEKTGAVVTSGSSSTWIGTPDGRLWRTDEGNAGLGVSGSGDVKSGTILGLCARGADPAQATVWASYLHGTVGGRLASRYGATGYLASELPGEIPQALLELRG</sequence>
<evidence type="ECO:0000313" key="9">
    <source>
        <dbReference type="Proteomes" id="UP001434337"/>
    </source>
</evidence>
<keyword evidence="2 6" id="KW-0067">ATP-binding</keyword>
<dbReference type="Pfam" id="PF01256">
    <property type="entry name" value="Carb_kinase"/>
    <property type="match status" value="1"/>
</dbReference>
<evidence type="ECO:0000259" key="7">
    <source>
        <dbReference type="PROSITE" id="PS51383"/>
    </source>
</evidence>
<comment type="catalytic activity">
    <reaction evidence="6">
        <text>(6S)-NADPHX + ADP = AMP + phosphate + NADPH + H(+)</text>
        <dbReference type="Rhea" id="RHEA:32235"/>
        <dbReference type="ChEBI" id="CHEBI:15378"/>
        <dbReference type="ChEBI" id="CHEBI:43474"/>
        <dbReference type="ChEBI" id="CHEBI:57783"/>
        <dbReference type="ChEBI" id="CHEBI:64076"/>
        <dbReference type="ChEBI" id="CHEBI:456215"/>
        <dbReference type="ChEBI" id="CHEBI:456216"/>
        <dbReference type="EC" id="4.2.1.136"/>
    </reaction>
</comment>
<comment type="caution">
    <text evidence="6">Lacks conserved residue(s) required for the propagation of feature annotation.</text>
</comment>
<dbReference type="Proteomes" id="UP001434337">
    <property type="component" value="Chromosome"/>
</dbReference>
<comment type="function">
    <text evidence="6">Catalyzes the dehydration of the S-form of NAD(P)HX at the expense of ADP, which is converted to AMP. Together with NAD(P)HX epimerase, which catalyzes the epimerization of the S- and R-forms, the enzyme allows the repair of both epimers of NAD(P)HX, a damaged form of NAD(P)H that is a result of enzymatic or heat-dependent hydration.</text>
</comment>
<dbReference type="PROSITE" id="PS51383">
    <property type="entry name" value="YJEF_C_3"/>
    <property type="match status" value="1"/>
</dbReference>
<comment type="cofactor">
    <cofactor evidence="6">
        <name>Mg(2+)</name>
        <dbReference type="ChEBI" id="CHEBI:18420"/>
    </cofactor>
</comment>
<keyword evidence="4 6" id="KW-0520">NAD</keyword>
<keyword evidence="1 6" id="KW-0547">Nucleotide-binding</keyword>
<comment type="catalytic activity">
    <reaction evidence="6">
        <text>(6S)-NADHX + ADP = AMP + phosphate + NADH + H(+)</text>
        <dbReference type="Rhea" id="RHEA:32223"/>
        <dbReference type="ChEBI" id="CHEBI:15378"/>
        <dbReference type="ChEBI" id="CHEBI:43474"/>
        <dbReference type="ChEBI" id="CHEBI:57945"/>
        <dbReference type="ChEBI" id="CHEBI:64074"/>
        <dbReference type="ChEBI" id="CHEBI:456215"/>
        <dbReference type="ChEBI" id="CHEBI:456216"/>
        <dbReference type="EC" id="4.2.1.136"/>
    </reaction>
</comment>
<evidence type="ECO:0000256" key="5">
    <source>
        <dbReference type="ARBA" id="ARBA00023239"/>
    </source>
</evidence>
<keyword evidence="5 6" id="KW-0456">Lyase</keyword>
<evidence type="ECO:0000256" key="6">
    <source>
        <dbReference type="HAMAP-Rule" id="MF_01965"/>
    </source>
</evidence>
<dbReference type="HAMAP" id="MF_01965">
    <property type="entry name" value="NADHX_dehydratase"/>
    <property type="match status" value="1"/>
</dbReference>
<keyword evidence="3 6" id="KW-0521">NADP</keyword>
<gene>
    <name evidence="6" type="primary">nnrD</name>
    <name evidence="8" type="ORF">PCC79_01715</name>
</gene>
<feature type="domain" description="YjeF C-terminal" evidence="7">
    <location>
        <begin position="11"/>
        <end position="293"/>
    </location>
</feature>
<evidence type="ECO:0000256" key="1">
    <source>
        <dbReference type="ARBA" id="ARBA00022741"/>
    </source>
</evidence>
<evidence type="ECO:0000256" key="4">
    <source>
        <dbReference type="ARBA" id="ARBA00023027"/>
    </source>
</evidence>
<evidence type="ECO:0000256" key="3">
    <source>
        <dbReference type="ARBA" id="ARBA00022857"/>
    </source>
</evidence>
<dbReference type="InterPro" id="IPR029056">
    <property type="entry name" value="Ribokinase-like"/>
</dbReference>
<dbReference type="RefSeq" id="WP_342372814.1">
    <property type="nucleotide sequence ID" value="NZ_CP115965.1"/>
</dbReference>
<dbReference type="InterPro" id="IPR000631">
    <property type="entry name" value="CARKD"/>
</dbReference>
<evidence type="ECO:0000256" key="2">
    <source>
        <dbReference type="ARBA" id="ARBA00022840"/>
    </source>
</evidence>
<dbReference type="Gene3D" id="3.40.1190.20">
    <property type="match status" value="1"/>
</dbReference>
<comment type="subunit">
    <text evidence="6">Homotetramer.</text>
</comment>
<dbReference type="PANTHER" id="PTHR12592">
    <property type="entry name" value="ATP-DEPENDENT (S)-NAD(P)H-HYDRATE DEHYDRATASE FAMILY MEMBER"/>
    <property type="match status" value="1"/>
</dbReference>
<reference evidence="8 9" key="1">
    <citation type="journal article" date="2023" name="Environ Microbiome">
        <title>A coral-associated actinobacterium mitigates coral bleaching under heat stress.</title>
        <authorList>
            <person name="Li J."/>
            <person name="Zou Y."/>
            <person name="Li Q."/>
            <person name="Zhang J."/>
            <person name="Bourne D.G."/>
            <person name="Lyu Y."/>
            <person name="Liu C."/>
            <person name="Zhang S."/>
        </authorList>
    </citation>
    <scope>NUCLEOTIDE SEQUENCE [LARGE SCALE GENOMIC DNA]</scope>
    <source>
        <strain evidence="8 9">SCSIO 13291</strain>
    </source>
</reference>
<dbReference type="NCBIfam" id="TIGR00196">
    <property type="entry name" value="yjeF_cterm"/>
    <property type="match status" value="1"/>
</dbReference>
<dbReference type="EC" id="4.2.1.136" evidence="6"/>
<organism evidence="8 9">
    <name type="scientific">Propioniciclava soli</name>
    <dbReference type="NCBI Taxonomy" id="2775081"/>
    <lineage>
        <taxon>Bacteria</taxon>
        <taxon>Bacillati</taxon>
        <taxon>Actinomycetota</taxon>
        <taxon>Actinomycetes</taxon>
        <taxon>Propionibacteriales</taxon>
        <taxon>Propionibacteriaceae</taxon>
        <taxon>Propioniciclava</taxon>
    </lineage>
</organism>
<dbReference type="CDD" id="cd01171">
    <property type="entry name" value="YXKO-related"/>
    <property type="match status" value="1"/>
</dbReference>
<dbReference type="EMBL" id="CP115965">
    <property type="protein sequence ID" value="WZW98954.1"/>
    <property type="molecule type" value="Genomic_DNA"/>
</dbReference>
<feature type="binding site" evidence="6">
    <location>
        <position position="117"/>
    </location>
    <ligand>
        <name>(6S)-NADPHX</name>
        <dbReference type="ChEBI" id="CHEBI:64076"/>
    </ligand>
</feature>
<dbReference type="PANTHER" id="PTHR12592:SF0">
    <property type="entry name" value="ATP-DEPENDENT (S)-NAD(P)H-HYDRATE DEHYDRATASE"/>
    <property type="match status" value="1"/>
</dbReference>
<accession>A0ABZ3C9S9</accession>
<name>A0ABZ3C9S9_9ACTN</name>
<feature type="binding site" evidence="6">
    <location>
        <position position="234"/>
    </location>
    <ligand>
        <name>(6S)-NADPHX</name>
        <dbReference type="ChEBI" id="CHEBI:64076"/>
    </ligand>
</feature>
<feature type="binding site" evidence="6">
    <location>
        <position position="233"/>
    </location>
    <ligand>
        <name>AMP</name>
        <dbReference type="ChEBI" id="CHEBI:456215"/>
    </ligand>
</feature>
<keyword evidence="9" id="KW-1185">Reference proteome</keyword>